<sequence>MRRRCTEAHNPSFEFSCHTENQLKLAILMTQVHFSNRLSMNLEIMFLNAMKLLISLQILAC</sequence>
<accession>A0A1E2URE8</accession>
<name>A0A1E2URE8_9GAMM</name>
<dbReference type="AlphaFoldDB" id="A0A1E2URE8"/>
<evidence type="ECO:0000313" key="2">
    <source>
        <dbReference type="Proteomes" id="UP000094849"/>
    </source>
</evidence>
<dbReference type="STRING" id="1818881.A3196_11380"/>
<protein>
    <submittedName>
        <fullName evidence="1">Uncharacterized protein</fullName>
    </submittedName>
</protein>
<dbReference type="EMBL" id="LVJZ01000003">
    <property type="protein sequence ID" value="ODB97309.1"/>
    <property type="molecule type" value="Genomic_DNA"/>
</dbReference>
<comment type="caution">
    <text evidence="1">The sequence shown here is derived from an EMBL/GenBank/DDBJ whole genome shotgun (WGS) entry which is preliminary data.</text>
</comment>
<gene>
    <name evidence="1" type="ORF">A3196_11380</name>
</gene>
<evidence type="ECO:0000313" key="1">
    <source>
        <dbReference type="EMBL" id="ODB97309.1"/>
    </source>
</evidence>
<reference evidence="1 2" key="1">
    <citation type="submission" date="2016-03" db="EMBL/GenBank/DDBJ databases">
        <title>Chemosynthetic sulphur-oxidizing symbionts of marine invertebrate animals are capable of nitrogen fixation.</title>
        <authorList>
            <person name="Petersen J.M."/>
            <person name="Kemper A."/>
            <person name="Gruber-Vodicka H."/>
            <person name="Cardini U."/>
            <person name="Geest Mvander."/>
            <person name="Kleiner M."/>
            <person name="Bulgheresi S."/>
            <person name="Fussmann M."/>
            <person name="Herbold C."/>
            <person name="Seah B.K.B."/>
            <person name="Antony C.Paul."/>
            <person name="Liu D."/>
            <person name="Belitz A."/>
            <person name="Weber M."/>
        </authorList>
    </citation>
    <scope>NUCLEOTIDE SEQUENCE [LARGE SCALE GENOMIC DNA]</scope>
    <source>
        <strain evidence="1">G_D</strain>
    </source>
</reference>
<organism evidence="1 2">
    <name type="scientific">Candidatus Thiodiazotropha endoloripes</name>
    <dbReference type="NCBI Taxonomy" id="1818881"/>
    <lineage>
        <taxon>Bacteria</taxon>
        <taxon>Pseudomonadati</taxon>
        <taxon>Pseudomonadota</taxon>
        <taxon>Gammaproteobacteria</taxon>
        <taxon>Chromatiales</taxon>
        <taxon>Sedimenticolaceae</taxon>
        <taxon>Candidatus Thiodiazotropha</taxon>
    </lineage>
</organism>
<proteinExistence type="predicted"/>
<dbReference type="Proteomes" id="UP000094849">
    <property type="component" value="Unassembled WGS sequence"/>
</dbReference>
<keyword evidence="2" id="KW-1185">Reference proteome</keyword>